<dbReference type="GO" id="GO:0005506">
    <property type="term" value="F:iron ion binding"/>
    <property type="evidence" value="ECO:0007669"/>
    <property type="project" value="InterPro"/>
</dbReference>
<evidence type="ECO:0000256" key="3">
    <source>
        <dbReference type="ARBA" id="ARBA00022723"/>
    </source>
</evidence>
<feature type="region of interest" description="Disordered" evidence="8">
    <location>
        <begin position="510"/>
        <end position="541"/>
    </location>
</feature>
<keyword evidence="2 7" id="KW-0349">Heme</keyword>
<evidence type="ECO:0000256" key="2">
    <source>
        <dbReference type="ARBA" id="ARBA00022617"/>
    </source>
</evidence>
<dbReference type="InterPro" id="IPR036396">
    <property type="entry name" value="Cyt_P450_sf"/>
</dbReference>
<dbReference type="OrthoDB" id="1470350at2759"/>
<evidence type="ECO:0000256" key="7">
    <source>
        <dbReference type="RuleBase" id="RU000461"/>
    </source>
</evidence>
<evidence type="ECO:0000256" key="4">
    <source>
        <dbReference type="ARBA" id="ARBA00023002"/>
    </source>
</evidence>
<comment type="similarity">
    <text evidence="1 7">Belongs to the cytochrome P450 family.</text>
</comment>
<dbReference type="SUPFAM" id="SSF48264">
    <property type="entry name" value="Cytochrome P450"/>
    <property type="match status" value="1"/>
</dbReference>
<evidence type="ECO:0000256" key="8">
    <source>
        <dbReference type="SAM" id="MobiDB-lite"/>
    </source>
</evidence>
<dbReference type="Proteomes" id="UP000218209">
    <property type="component" value="Unassembled WGS sequence"/>
</dbReference>
<keyword evidence="3 7" id="KW-0479">Metal-binding</keyword>
<evidence type="ECO:0000313" key="11">
    <source>
        <dbReference type="Proteomes" id="UP000218209"/>
    </source>
</evidence>
<keyword evidence="9" id="KW-1133">Transmembrane helix</keyword>
<keyword evidence="9" id="KW-0472">Membrane</keyword>
<accession>A0A1X6P3N2</accession>
<dbReference type="EMBL" id="KV918906">
    <property type="protein sequence ID" value="OSX75376.1"/>
    <property type="molecule type" value="Genomic_DNA"/>
</dbReference>
<evidence type="ECO:0000256" key="5">
    <source>
        <dbReference type="ARBA" id="ARBA00023004"/>
    </source>
</evidence>
<evidence type="ECO:0000256" key="6">
    <source>
        <dbReference type="ARBA" id="ARBA00023033"/>
    </source>
</evidence>
<evidence type="ECO:0000313" key="10">
    <source>
        <dbReference type="EMBL" id="OSX75376.1"/>
    </source>
</evidence>
<evidence type="ECO:0000256" key="1">
    <source>
        <dbReference type="ARBA" id="ARBA00010617"/>
    </source>
</evidence>
<dbReference type="GO" id="GO:0016705">
    <property type="term" value="F:oxidoreductase activity, acting on paired donors, with incorporation or reduction of molecular oxygen"/>
    <property type="evidence" value="ECO:0007669"/>
    <property type="project" value="InterPro"/>
</dbReference>
<dbReference type="AlphaFoldDB" id="A0A1X6P3N2"/>
<keyword evidence="4 7" id="KW-0560">Oxidoreductase</keyword>
<organism evidence="10 11">
    <name type="scientific">Porphyra umbilicalis</name>
    <name type="common">Purple laver</name>
    <name type="synonym">Red alga</name>
    <dbReference type="NCBI Taxonomy" id="2786"/>
    <lineage>
        <taxon>Eukaryota</taxon>
        <taxon>Rhodophyta</taxon>
        <taxon>Bangiophyceae</taxon>
        <taxon>Bangiales</taxon>
        <taxon>Bangiaceae</taxon>
        <taxon>Porphyra</taxon>
    </lineage>
</organism>
<protein>
    <recommendedName>
        <fullName evidence="12">Cytochrome P450</fullName>
    </recommendedName>
</protein>
<dbReference type="Pfam" id="PF00067">
    <property type="entry name" value="p450"/>
    <property type="match status" value="1"/>
</dbReference>
<name>A0A1X6P3N2_PORUM</name>
<dbReference type="GO" id="GO:0020037">
    <property type="term" value="F:heme binding"/>
    <property type="evidence" value="ECO:0007669"/>
    <property type="project" value="InterPro"/>
</dbReference>
<dbReference type="PANTHER" id="PTHR24286">
    <property type="entry name" value="CYTOCHROME P450 26"/>
    <property type="match status" value="1"/>
</dbReference>
<keyword evidence="11" id="KW-1185">Reference proteome</keyword>
<sequence>MAPPVPAMVVAAVVVATVLAAIVPAIYRLLVARRRLHLPPGVDGARPPLFGISHMRLALSPAACAAAVAHNGGSVVTTTLGPVPVVSALTAPSARRILALDSSGSTSWWFPPTWSATFGAASLFVTNGAEHAADHATAVKSLAGDAADGLVAAIEFRVGLELDEWVAAGVACSAYPRCKMMALHLLTEGLFGRVVDKRTCRQLARLYDDVNGCFTALLPYDLPGSALRAGLRARKQIAVLMREEVSKLATKRAAGTLSSSEASCILNNLSSSWSTTDDRDAIPIKLLDNAMSFLFHGADCLSAVMLAATRYVCEDESTRDAMLIELIDAGMVGGGQLDGATLRQLPVLRSVVMETLRLYPPIPLMHRTVIEPASLDEYALVPGQLLSYSIRTPHLDEAAWGDAAGRFCPGRHLRDGGMTVGDVRHDPSRVPVISNPSLTGDVSGGSHWLPFGDGVRKCPGADFATLAVSIYLAKLVMEHTLEVQGAVRMLRMPPHVRPDFELRVRRRAPQGRGAEGLGAGPPTPPAAERGIRGRRLVSGNR</sequence>
<dbReference type="Gene3D" id="1.10.630.10">
    <property type="entry name" value="Cytochrome P450"/>
    <property type="match status" value="1"/>
</dbReference>
<dbReference type="InterPro" id="IPR001128">
    <property type="entry name" value="Cyt_P450"/>
</dbReference>
<feature type="transmembrane region" description="Helical" evidence="9">
    <location>
        <begin position="6"/>
        <end position="27"/>
    </location>
</feature>
<keyword evidence="5 7" id="KW-0408">Iron</keyword>
<dbReference type="PANTHER" id="PTHR24286:SF384">
    <property type="entry name" value="P450, PUTATIVE (EUROFUNG)-RELATED"/>
    <property type="match status" value="1"/>
</dbReference>
<dbReference type="GO" id="GO:0004497">
    <property type="term" value="F:monooxygenase activity"/>
    <property type="evidence" value="ECO:0007669"/>
    <property type="project" value="UniProtKB-KW"/>
</dbReference>
<keyword evidence="9" id="KW-0812">Transmembrane</keyword>
<proteinExistence type="inferred from homology"/>
<evidence type="ECO:0000256" key="9">
    <source>
        <dbReference type="SAM" id="Phobius"/>
    </source>
</evidence>
<dbReference type="PROSITE" id="PS00086">
    <property type="entry name" value="CYTOCHROME_P450"/>
    <property type="match status" value="1"/>
</dbReference>
<keyword evidence="6 7" id="KW-0503">Monooxygenase</keyword>
<evidence type="ECO:0008006" key="12">
    <source>
        <dbReference type="Google" id="ProtNLM"/>
    </source>
</evidence>
<dbReference type="GO" id="GO:0016125">
    <property type="term" value="P:sterol metabolic process"/>
    <property type="evidence" value="ECO:0007669"/>
    <property type="project" value="TreeGrafter"/>
</dbReference>
<reference evidence="10 11" key="1">
    <citation type="submission" date="2017-03" db="EMBL/GenBank/DDBJ databases">
        <title>WGS assembly of Porphyra umbilicalis.</title>
        <authorList>
            <person name="Brawley S.H."/>
            <person name="Blouin N.A."/>
            <person name="Ficko-Blean E."/>
            <person name="Wheeler G.L."/>
            <person name="Lohr M."/>
            <person name="Goodson H.V."/>
            <person name="Jenkins J.W."/>
            <person name="Blaby-Haas C.E."/>
            <person name="Helliwell K.E."/>
            <person name="Chan C."/>
            <person name="Marriage T."/>
            <person name="Bhattacharya D."/>
            <person name="Klein A.S."/>
            <person name="Badis Y."/>
            <person name="Brodie J."/>
            <person name="Cao Y."/>
            <person name="Collen J."/>
            <person name="Dittami S.M."/>
            <person name="Gachon C.M."/>
            <person name="Green B.R."/>
            <person name="Karpowicz S."/>
            <person name="Kim J.W."/>
            <person name="Kudahl U."/>
            <person name="Lin S."/>
            <person name="Michel G."/>
            <person name="Mittag M."/>
            <person name="Olson B.J."/>
            <person name="Pangilinan J."/>
            <person name="Peng Y."/>
            <person name="Qiu H."/>
            <person name="Shu S."/>
            <person name="Singer J.T."/>
            <person name="Smith A.G."/>
            <person name="Sprecher B.N."/>
            <person name="Wagner V."/>
            <person name="Wang W."/>
            <person name="Wang Z.-Y."/>
            <person name="Yan J."/>
            <person name="Yarish C."/>
            <person name="Zoeuner-Riek S."/>
            <person name="Zhuang Y."/>
            <person name="Zou Y."/>
            <person name="Lindquist E.A."/>
            <person name="Grimwood J."/>
            <person name="Barry K."/>
            <person name="Rokhsar D.S."/>
            <person name="Schmutz J."/>
            <person name="Stiller J.W."/>
            <person name="Grossman A.R."/>
            <person name="Prochnik S.E."/>
        </authorList>
    </citation>
    <scope>NUCLEOTIDE SEQUENCE [LARGE SCALE GENOMIC DNA]</scope>
    <source>
        <strain evidence="10">4086291</strain>
    </source>
</reference>
<gene>
    <name evidence="10" type="ORF">BU14_0239s0030</name>
</gene>
<dbReference type="InterPro" id="IPR017972">
    <property type="entry name" value="Cyt_P450_CS"/>
</dbReference>